<proteinExistence type="predicted"/>
<keyword evidence="6" id="KW-1185">Reference proteome</keyword>
<dbReference type="EMBL" id="JBGUBD010000008">
    <property type="protein sequence ID" value="MFA9479295.1"/>
    <property type="molecule type" value="Genomic_DNA"/>
</dbReference>
<evidence type="ECO:0000313" key="5">
    <source>
        <dbReference type="EMBL" id="MFA9479295.1"/>
    </source>
</evidence>
<reference evidence="5 6" key="1">
    <citation type="submission" date="2024-08" db="EMBL/GenBank/DDBJ databases">
        <title>Whole-genome sequencing of halo(alkali)philic microorganisms from hypersaline lakes.</title>
        <authorList>
            <person name="Sorokin D.Y."/>
            <person name="Merkel A.Y."/>
            <person name="Messina E."/>
            <person name="Yakimov M."/>
        </authorList>
    </citation>
    <scope>NUCLEOTIDE SEQUENCE [LARGE SCALE GENOMIC DNA]</scope>
    <source>
        <strain evidence="5 6">AB-hyl4</strain>
    </source>
</reference>
<keyword evidence="3" id="KW-0378">Hydrolase</keyword>
<name>A0ABV4U6S6_9BACT</name>
<evidence type="ECO:0000313" key="6">
    <source>
        <dbReference type="Proteomes" id="UP001575105"/>
    </source>
</evidence>
<evidence type="ECO:0000256" key="3">
    <source>
        <dbReference type="ARBA" id="ARBA00022801"/>
    </source>
</evidence>
<dbReference type="Proteomes" id="UP001575105">
    <property type="component" value="Unassembled WGS sequence"/>
</dbReference>
<evidence type="ECO:0000256" key="1">
    <source>
        <dbReference type="ARBA" id="ARBA00001947"/>
    </source>
</evidence>
<dbReference type="Pfam" id="PF08014">
    <property type="entry name" value="MATCAP"/>
    <property type="match status" value="1"/>
</dbReference>
<comment type="caution">
    <text evidence="5">The sequence shown here is derived from an EMBL/GenBank/DDBJ whole genome shotgun (WGS) entry which is preliminary data.</text>
</comment>
<keyword evidence="5" id="KW-0121">Carboxypeptidase</keyword>
<dbReference type="GO" id="GO:0004180">
    <property type="term" value="F:carboxypeptidase activity"/>
    <property type="evidence" value="ECO:0007669"/>
    <property type="project" value="UniProtKB-KW"/>
</dbReference>
<evidence type="ECO:0000256" key="2">
    <source>
        <dbReference type="ARBA" id="ARBA00022670"/>
    </source>
</evidence>
<keyword evidence="2" id="KW-0645">Protease</keyword>
<dbReference type="InterPro" id="IPR012548">
    <property type="entry name" value="MATCAP"/>
</dbReference>
<protein>
    <submittedName>
        <fullName evidence="5">Tyrosine/phenylalanine carboxypeptidase domain-containing protein</fullName>
    </submittedName>
</protein>
<sequence>MTQANLDEAAVACDERLAEVAESFDALMDVTPTNEHAAWQAFKASRFEVEPELKYRKLSADPAVLKGRLFTAPVDEVNDESLAALMRARQVELEMQLNLLTYRNTPRFVLESEQVYGRPDDALVELAEAVLNRLPQGRPDFGEGDIDAETFATRAREVAAAYRDASDHFEGTVEVRDDVSTLITSHGKLLIDKHLLTPSDRVDALVHHEISVHLLTYFNGRLQPMRQFCTGFAGYELLQEGLAVLLEYLVNGMNEKRWRVLAARVVAVAMMLREASFVATFHRLHDELDVEAHTAFRTTMRVYRSGGLTKDIIYLLGFRELLAHLQEVGTMDVLFLGRFGLEQLPMVEDLRERGVLAESWLLPSPLNDADVQARLSRVRGGADVLSLVDEIGPR</sequence>
<dbReference type="RefSeq" id="WP_425346222.1">
    <property type="nucleotide sequence ID" value="NZ_JBGUBD010000008.1"/>
</dbReference>
<dbReference type="PANTHER" id="PTHR31817:SF0">
    <property type="entry name" value="CHROMOSOME UNDETERMINED SCAFFOLD_67, WHOLE GENOME SHOTGUN SEQUENCE"/>
    <property type="match status" value="1"/>
</dbReference>
<accession>A0ABV4U6S6</accession>
<organism evidence="5 6">
    <name type="scientific">Natronomicrosphaera hydrolytica</name>
    <dbReference type="NCBI Taxonomy" id="3242702"/>
    <lineage>
        <taxon>Bacteria</taxon>
        <taxon>Pseudomonadati</taxon>
        <taxon>Planctomycetota</taxon>
        <taxon>Phycisphaerae</taxon>
        <taxon>Phycisphaerales</taxon>
        <taxon>Phycisphaeraceae</taxon>
        <taxon>Natronomicrosphaera</taxon>
    </lineage>
</organism>
<evidence type="ECO:0000256" key="4">
    <source>
        <dbReference type="ARBA" id="ARBA00023049"/>
    </source>
</evidence>
<keyword evidence="4" id="KW-0482">Metalloprotease</keyword>
<gene>
    <name evidence="5" type="ORF">ACERK3_13470</name>
</gene>
<comment type="cofactor">
    <cofactor evidence="1">
        <name>Zn(2+)</name>
        <dbReference type="ChEBI" id="CHEBI:29105"/>
    </cofactor>
</comment>
<dbReference type="SMART" id="SM01154">
    <property type="entry name" value="DUF1704"/>
    <property type="match status" value="1"/>
</dbReference>
<dbReference type="PANTHER" id="PTHR31817">
    <property type="match status" value="1"/>
</dbReference>